<dbReference type="AlphaFoldDB" id="A0A0F9R042"/>
<accession>A0A0F9R042</accession>
<feature type="region of interest" description="Disordered" evidence="1">
    <location>
        <begin position="445"/>
        <end position="488"/>
    </location>
</feature>
<organism evidence="3">
    <name type="scientific">marine sediment metagenome</name>
    <dbReference type="NCBI Taxonomy" id="412755"/>
    <lineage>
        <taxon>unclassified sequences</taxon>
        <taxon>metagenomes</taxon>
        <taxon>ecological metagenomes</taxon>
    </lineage>
</organism>
<reference evidence="3" key="1">
    <citation type="journal article" date="2015" name="Nature">
        <title>Complex archaea that bridge the gap between prokaryotes and eukaryotes.</title>
        <authorList>
            <person name="Spang A."/>
            <person name="Saw J.H."/>
            <person name="Jorgensen S.L."/>
            <person name="Zaremba-Niedzwiedzka K."/>
            <person name="Martijn J."/>
            <person name="Lind A.E."/>
            <person name="van Eijk R."/>
            <person name="Schleper C."/>
            <person name="Guy L."/>
            <person name="Ettema T.J."/>
        </authorList>
    </citation>
    <scope>NUCLEOTIDE SEQUENCE</scope>
</reference>
<feature type="domain" description="Anti-CBASS protein Acb1-like N-terminal" evidence="2">
    <location>
        <begin position="72"/>
        <end position="339"/>
    </location>
</feature>
<evidence type="ECO:0000313" key="3">
    <source>
        <dbReference type="EMBL" id="KKN42542.1"/>
    </source>
</evidence>
<evidence type="ECO:0000259" key="2">
    <source>
        <dbReference type="Pfam" id="PF06381"/>
    </source>
</evidence>
<name>A0A0F9R042_9ZZZZ</name>
<dbReference type="EMBL" id="LAZR01001574">
    <property type="protein sequence ID" value="KKN42542.1"/>
    <property type="molecule type" value="Genomic_DNA"/>
</dbReference>
<dbReference type="InterPro" id="IPR024459">
    <property type="entry name" value="Acb1-like_N"/>
</dbReference>
<comment type="caution">
    <text evidence="3">The sequence shown here is derived from an EMBL/GenBank/DDBJ whole genome shotgun (WGS) entry which is preliminary data.</text>
</comment>
<sequence>MKLFNKPKPYRMLDGFKDMHDGYTENPLAHHYLATDVEKESEYYMQWVHPLKLNRIALRTPAGFRFIYLYSKDLWNNRLGIKIKDDEDKSILVSEQLVDYLMSIRWFREMEKLCAYEREQGEAILLCYYGDEGSVDKYMNPVTDNDEILKVEALNYLNYYIPTFDKYGEPEWYDVEVKSPNSWRGLQTVRIHPSRILRKTANNLEYRHTGYSDLAAVYDPIVILSTILKASGEAAFRWGTGHPVFLTKDIFDEADLAKFKANLGDVTRQNWHAIPSERIEKIEMLGQAGSMLNLKSLSDIAVENIVIGSGFPKPILLGEIAGVNGSEVSERSYFSLLDRDHTELEWFNKKYFTKDVQVRRILNGIERYKIDWGIREVFNKSDEAEYRQKRASNAVAIMEFATVDEARKEFGLKPIKGEEGDVIMGLLPYYEFLFNMSMSMAAVEEMDDQHTESQGATSMKQKNASTSKKAASVKDLEKNKRVAPPTRDSIQLLKDSINGVRKTHSVRELCEMWGMYDKSVYKILNWSKNR</sequence>
<protein>
    <recommendedName>
        <fullName evidence="2">Anti-CBASS protein Acb1-like N-terminal domain-containing protein</fullName>
    </recommendedName>
</protein>
<feature type="compositionally biased region" description="Polar residues" evidence="1">
    <location>
        <begin position="452"/>
        <end position="469"/>
    </location>
</feature>
<evidence type="ECO:0000256" key="1">
    <source>
        <dbReference type="SAM" id="MobiDB-lite"/>
    </source>
</evidence>
<proteinExistence type="predicted"/>
<gene>
    <name evidence="3" type="ORF">LCGC14_0712280</name>
</gene>
<dbReference type="Pfam" id="PF06381">
    <property type="entry name" value="Phage_portal_3"/>
    <property type="match status" value="1"/>
</dbReference>